<dbReference type="InterPro" id="IPR020449">
    <property type="entry name" value="Tscrpt_reg_AraC-type_HTH"/>
</dbReference>
<evidence type="ECO:0000313" key="5">
    <source>
        <dbReference type="EMBL" id="MBA1143442.1"/>
    </source>
</evidence>
<dbReference type="PROSITE" id="PS01124">
    <property type="entry name" value="HTH_ARAC_FAMILY_2"/>
    <property type="match status" value="1"/>
</dbReference>
<feature type="domain" description="HTH araC/xylS-type" evidence="4">
    <location>
        <begin position="1"/>
        <end position="63"/>
    </location>
</feature>
<organism evidence="5 6">
    <name type="scientific">Mesorhizobium neociceri</name>
    <dbReference type="NCBI Taxonomy" id="1307853"/>
    <lineage>
        <taxon>Bacteria</taxon>
        <taxon>Pseudomonadati</taxon>
        <taxon>Pseudomonadota</taxon>
        <taxon>Alphaproteobacteria</taxon>
        <taxon>Hyphomicrobiales</taxon>
        <taxon>Phyllobacteriaceae</taxon>
        <taxon>Mesorhizobium</taxon>
    </lineage>
</organism>
<dbReference type="Gene3D" id="1.10.10.60">
    <property type="entry name" value="Homeodomain-like"/>
    <property type="match status" value="1"/>
</dbReference>
<protein>
    <submittedName>
        <fullName evidence="5">Helix-turn-helix transcriptional regulator</fullName>
    </submittedName>
</protein>
<dbReference type="InterPro" id="IPR050204">
    <property type="entry name" value="AraC_XylS_family_regulators"/>
</dbReference>
<gene>
    <name evidence="5" type="ORF">H0241_24780</name>
</gene>
<dbReference type="InterPro" id="IPR018062">
    <property type="entry name" value="HTH_AraC-typ_CS"/>
</dbReference>
<dbReference type="GO" id="GO:0003700">
    <property type="term" value="F:DNA-binding transcription factor activity"/>
    <property type="evidence" value="ECO:0007669"/>
    <property type="project" value="InterPro"/>
</dbReference>
<evidence type="ECO:0000256" key="3">
    <source>
        <dbReference type="ARBA" id="ARBA00023163"/>
    </source>
</evidence>
<dbReference type="InterPro" id="IPR018060">
    <property type="entry name" value="HTH_AraC"/>
</dbReference>
<reference evidence="5 6" key="1">
    <citation type="submission" date="2020-07" db="EMBL/GenBank/DDBJ databases">
        <title>Definition of the novel symbiovar canariense within Mesorhizobium novociceri, a new species of genus Mesorhizobium nodulating Cicer canariense in the Caldera de Taburiente National Park (La Palma, Canary Islands).</title>
        <authorList>
            <person name="Leon-Barrios M."/>
            <person name="Perez-Yepez J."/>
            <person name="Flores-Felix J.D."/>
            <person name="Ramirez-Baena M.H."/>
            <person name="Pulido-Suarez L."/>
            <person name="Igual J.M."/>
            <person name="Velazquez E."/>
            <person name="Peix A."/>
        </authorList>
    </citation>
    <scope>NUCLEOTIDE SEQUENCE [LARGE SCALE GENOMIC DNA]</scope>
    <source>
        <strain evidence="5 6">CCANP35</strain>
    </source>
</reference>
<dbReference type="SUPFAM" id="SSF46689">
    <property type="entry name" value="Homeodomain-like"/>
    <property type="match status" value="1"/>
</dbReference>
<keyword evidence="3" id="KW-0804">Transcription</keyword>
<evidence type="ECO:0000256" key="1">
    <source>
        <dbReference type="ARBA" id="ARBA00023015"/>
    </source>
</evidence>
<dbReference type="PROSITE" id="PS00041">
    <property type="entry name" value="HTH_ARAC_FAMILY_1"/>
    <property type="match status" value="1"/>
</dbReference>
<dbReference type="PANTHER" id="PTHR46796">
    <property type="entry name" value="HTH-TYPE TRANSCRIPTIONAL ACTIVATOR RHAS-RELATED"/>
    <property type="match status" value="1"/>
</dbReference>
<dbReference type="Pfam" id="PF12833">
    <property type="entry name" value="HTH_18"/>
    <property type="match status" value="1"/>
</dbReference>
<dbReference type="PANTHER" id="PTHR46796:SF7">
    <property type="entry name" value="ARAC FAMILY TRANSCRIPTIONAL REGULATOR"/>
    <property type="match status" value="1"/>
</dbReference>
<evidence type="ECO:0000259" key="4">
    <source>
        <dbReference type="PROSITE" id="PS01124"/>
    </source>
</evidence>
<sequence>MRAGVAPLAYLTQWRMRLAERALREDTLAVSGLARRLGYTSDSAFSNAFKRVTGSAPNVYRSTVRGRSQLAAE</sequence>
<keyword evidence="1" id="KW-0805">Transcription regulation</keyword>
<dbReference type="AlphaFoldDB" id="A0A838BB33"/>
<dbReference type="PRINTS" id="PR00032">
    <property type="entry name" value="HTHARAC"/>
</dbReference>
<comment type="caution">
    <text evidence="5">The sequence shown here is derived from an EMBL/GenBank/DDBJ whole genome shotgun (WGS) entry which is preliminary data.</text>
</comment>
<dbReference type="InterPro" id="IPR009057">
    <property type="entry name" value="Homeodomain-like_sf"/>
</dbReference>
<dbReference type="GO" id="GO:0043565">
    <property type="term" value="F:sequence-specific DNA binding"/>
    <property type="evidence" value="ECO:0007669"/>
    <property type="project" value="InterPro"/>
</dbReference>
<evidence type="ECO:0000256" key="2">
    <source>
        <dbReference type="ARBA" id="ARBA00023125"/>
    </source>
</evidence>
<name>A0A838BB33_9HYPH</name>
<dbReference type="Proteomes" id="UP000558284">
    <property type="component" value="Unassembled WGS sequence"/>
</dbReference>
<proteinExistence type="predicted"/>
<accession>A0A838BB33</accession>
<dbReference type="EMBL" id="JACDTY010000014">
    <property type="protein sequence ID" value="MBA1143442.1"/>
    <property type="molecule type" value="Genomic_DNA"/>
</dbReference>
<evidence type="ECO:0000313" key="6">
    <source>
        <dbReference type="Proteomes" id="UP000558284"/>
    </source>
</evidence>
<keyword evidence="2" id="KW-0238">DNA-binding</keyword>
<dbReference type="SMART" id="SM00342">
    <property type="entry name" value="HTH_ARAC"/>
    <property type="match status" value="1"/>
</dbReference>
<keyword evidence="6" id="KW-1185">Reference proteome</keyword>